<keyword evidence="1" id="KW-1133">Transmembrane helix</keyword>
<dbReference type="AlphaFoldDB" id="A0A2T8HNI6"/>
<protein>
    <recommendedName>
        <fullName evidence="4">DUF4231 domain-containing protein</fullName>
    </recommendedName>
</protein>
<feature type="transmembrane region" description="Helical" evidence="1">
    <location>
        <begin position="51"/>
        <end position="69"/>
    </location>
</feature>
<evidence type="ECO:0008006" key="4">
    <source>
        <dbReference type="Google" id="ProtNLM"/>
    </source>
</evidence>
<sequence length="212" mass="24226">MEISEEIPEAGNNDRPESNREKCWNYSLQSFGKSYIFNNRARFYETWLRRLSLLGVIVPIMVGATAMAYNLDTPIFNYILALSAPLSLLQVLMSCFSLVNKWDDKYSYAIEAINEHDNLSEAFKKLATSNGKGDVSERKFEKLETRLISLNKNDSKQLITDRERRMGMRSGLREFQRGCAGCGEIPISMQSTKCPVCGEFEKKNITKHFTHG</sequence>
<dbReference type="InterPro" id="IPR030914">
    <property type="entry name" value="Mob_CxxC_CxxC"/>
</dbReference>
<evidence type="ECO:0000313" key="2">
    <source>
        <dbReference type="EMBL" id="PVH26996.1"/>
    </source>
</evidence>
<dbReference type="RefSeq" id="WP_116774851.1">
    <property type="nucleotide sequence ID" value="NZ_QDKG01000001.1"/>
</dbReference>
<evidence type="ECO:0000256" key="1">
    <source>
        <dbReference type="SAM" id="Phobius"/>
    </source>
</evidence>
<dbReference type="Proteomes" id="UP000245627">
    <property type="component" value="Unassembled WGS sequence"/>
</dbReference>
<proteinExistence type="predicted"/>
<keyword evidence="1" id="KW-0472">Membrane</keyword>
<dbReference type="EMBL" id="QDKG01000001">
    <property type="protein sequence ID" value="PVH26996.1"/>
    <property type="molecule type" value="Genomic_DNA"/>
</dbReference>
<feature type="transmembrane region" description="Helical" evidence="1">
    <location>
        <begin position="75"/>
        <end position="99"/>
    </location>
</feature>
<comment type="caution">
    <text evidence="2">The sequence shown here is derived from an EMBL/GenBank/DDBJ whole genome shotgun (WGS) entry which is preliminary data.</text>
</comment>
<keyword evidence="1" id="KW-0812">Transmembrane</keyword>
<reference evidence="2 3" key="1">
    <citation type="submission" date="2018-04" db="EMBL/GenBank/DDBJ databases">
        <title>Sphingobacterium cortibacter sp. nov.</title>
        <authorList>
            <person name="Li Y."/>
        </authorList>
    </citation>
    <scope>NUCLEOTIDE SEQUENCE [LARGE SCALE GENOMIC DNA]</scope>
    <source>
        <strain evidence="2 3">2c-3</strain>
    </source>
</reference>
<accession>A0A2T8HNI6</accession>
<name>A0A2T8HNI6_9SPHI</name>
<dbReference type="OrthoDB" id="1437065at2"/>
<gene>
    <name evidence="2" type="ORF">DC487_05215</name>
</gene>
<evidence type="ECO:0000313" key="3">
    <source>
        <dbReference type="Proteomes" id="UP000245627"/>
    </source>
</evidence>
<keyword evidence="3" id="KW-1185">Reference proteome</keyword>
<dbReference type="NCBIfam" id="TIGR04402">
    <property type="entry name" value="mob_CxxC_CxxC"/>
    <property type="match status" value="1"/>
</dbReference>
<organism evidence="2 3">
    <name type="scientific">Sphingobacterium corticibacter</name>
    <dbReference type="NCBI Taxonomy" id="2171749"/>
    <lineage>
        <taxon>Bacteria</taxon>
        <taxon>Pseudomonadati</taxon>
        <taxon>Bacteroidota</taxon>
        <taxon>Sphingobacteriia</taxon>
        <taxon>Sphingobacteriales</taxon>
        <taxon>Sphingobacteriaceae</taxon>
        <taxon>Sphingobacterium</taxon>
    </lineage>
</organism>